<dbReference type="PATRIC" id="fig|1637975.4.peg.565"/>
<protein>
    <submittedName>
        <fullName evidence="2">Uncharacterized protein</fullName>
    </submittedName>
</protein>
<dbReference type="Proteomes" id="UP000050996">
    <property type="component" value="Unassembled WGS sequence"/>
</dbReference>
<evidence type="ECO:0000313" key="3">
    <source>
        <dbReference type="Proteomes" id="UP000050996"/>
    </source>
</evidence>
<feature type="region of interest" description="Disordered" evidence="1">
    <location>
        <begin position="86"/>
        <end position="108"/>
    </location>
</feature>
<proteinExistence type="predicted"/>
<dbReference type="EMBL" id="LJIX01000006">
    <property type="protein sequence ID" value="KQL21788.1"/>
    <property type="molecule type" value="Genomic_DNA"/>
</dbReference>
<evidence type="ECO:0000313" key="2">
    <source>
        <dbReference type="EMBL" id="KQL21788.1"/>
    </source>
</evidence>
<gene>
    <name evidence="2" type="ORF">AN957_04410</name>
</gene>
<reference evidence="2 3" key="1">
    <citation type="submission" date="2015-09" db="EMBL/GenBank/DDBJ databases">
        <title>Genome sequencing project for genomic taxonomy and phylogenomics of Bacillus-like bacteria.</title>
        <authorList>
            <person name="Liu B."/>
            <person name="Wang J."/>
            <person name="Zhu Y."/>
            <person name="Liu G."/>
            <person name="Chen Q."/>
            <person name="Chen Z."/>
            <person name="Lan J."/>
            <person name="Che J."/>
            <person name="Ge C."/>
            <person name="Shi H."/>
            <person name="Pan Z."/>
            <person name="Liu X."/>
        </authorList>
    </citation>
    <scope>NUCLEOTIDE SEQUENCE [LARGE SCALE GENOMIC DNA]</scope>
    <source>
        <strain evidence="2 3">FJAT-18043</strain>
    </source>
</reference>
<dbReference type="AlphaFoldDB" id="A0A0Q3SQL3"/>
<accession>A0A0Q3SQL3</accession>
<sequence length="135" mass="15075">MNPSNQATDGNNTVIHDYVYSGESEHWKAKFKFSGKGVFFERGNGKIGYESESEEVFQMEYKGELIEIQGKTLSYNYKTTAGGGSGNIDEMSQKIVGNSSGAGNGAMMREDEKVEVTVEWDGKKETFFLQTEKRN</sequence>
<organism evidence="2 3">
    <name type="scientific">Cytobacillus solani</name>
    <dbReference type="NCBI Taxonomy" id="1637975"/>
    <lineage>
        <taxon>Bacteria</taxon>
        <taxon>Bacillati</taxon>
        <taxon>Bacillota</taxon>
        <taxon>Bacilli</taxon>
        <taxon>Bacillales</taxon>
        <taxon>Bacillaceae</taxon>
        <taxon>Cytobacillus</taxon>
    </lineage>
</organism>
<evidence type="ECO:0000256" key="1">
    <source>
        <dbReference type="SAM" id="MobiDB-lite"/>
    </source>
</evidence>
<name>A0A0Q3SQL3_9BACI</name>
<comment type="caution">
    <text evidence="2">The sequence shown here is derived from an EMBL/GenBank/DDBJ whole genome shotgun (WGS) entry which is preliminary data.</text>
</comment>
<keyword evidence="3" id="KW-1185">Reference proteome</keyword>